<keyword evidence="2" id="KW-1185">Reference proteome</keyword>
<dbReference type="EMBL" id="CM046397">
    <property type="protein sequence ID" value="KAI8533953.1"/>
    <property type="molecule type" value="Genomic_DNA"/>
</dbReference>
<dbReference type="Proteomes" id="UP001062846">
    <property type="component" value="Chromosome 10"/>
</dbReference>
<gene>
    <name evidence="1" type="ORF">RHMOL_Rhmol10G0050800</name>
</gene>
<evidence type="ECO:0000313" key="2">
    <source>
        <dbReference type="Proteomes" id="UP001062846"/>
    </source>
</evidence>
<protein>
    <submittedName>
        <fullName evidence="1">Uncharacterized protein</fullName>
    </submittedName>
</protein>
<name>A0ACC0M0S7_RHOML</name>
<evidence type="ECO:0000313" key="1">
    <source>
        <dbReference type="EMBL" id="KAI8533953.1"/>
    </source>
</evidence>
<reference evidence="1" key="1">
    <citation type="submission" date="2022-02" db="EMBL/GenBank/DDBJ databases">
        <title>Plant Genome Project.</title>
        <authorList>
            <person name="Zhang R.-G."/>
        </authorList>
    </citation>
    <scope>NUCLEOTIDE SEQUENCE</scope>
    <source>
        <strain evidence="1">AT1</strain>
    </source>
</reference>
<comment type="caution">
    <text evidence="1">The sequence shown here is derived from an EMBL/GenBank/DDBJ whole genome shotgun (WGS) entry which is preliminary data.</text>
</comment>
<accession>A0ACC0M0S7</accession>
<proteinExistence type="predicted"/>
<organism evidence="1 2">
    <name type="scientific">Rhododendron molle</name>
    <name type="common">Chinese azalea</name>
    <name type="synonym">Azalea mollis</name>
    <dbReference type="NCBI Taxonomy" id="49168"/>
    <lineage>
        <taxon>Eukaryota</taxon>
        <taxon>Viridiplantae</taxon>
        <taxon>Streptophyta</taxon>
        <taxon>Embryophyta</taxon>
        <taxon>Tracheophyta</taxon>
        <taxon>Spermatophyta</taxon>
        <taxon>Magnoliopsida</taxon>
        <taxon>eudicotyledons</taxon>
        <taxon>Gunneridae</taxon>
        <taxon>Pentapetalae</taxon>
        <taxon>asterids</taxon>
        <taxon>Ericales</taxon>
        <taxon>Ericaceae</taxon>
        <taxon>Ericoideae</taxon>
        <taxon>Rhodoreae</taxon>
        <taxon>Rhododendron</taxon>
    </lineage>
</organism>
<sequence>MDLDMFDFLHNAQVGNNVVDVEVGDDVPAKATPDIPVDVVDVEDDGGRLNPRKRKPHQCRNLKGQKLNAGITSTRFVEGIGFKRFCRVLQPQFDNIPTRTTVARDIDAIYINERGKLKKLLKGCRVCLTTDTWTSIQNLNYMCLTAHFIDDNWKL</sequence>